<dbReference type="RefSeq" id="WP_123179819.1">
    <property type="nucleotide sequence ID" value="NZ_CP033614.1"/>
</dbReference>
<evidence type="ECO:0000313" key="2">
    <source>
        <dbReference type="Proteomes" id="UP000276407"/>
    </source>
</evidence>
<dbReference type="KEGG" id="lkm:EFP84_13570"/>
<proteinExistence type="predicted"/>
<reference evidence="1 2" key="1">
    <citation type="submission" date="2018-11" db="EMBL/GenBank/DDBJ databases">
        <title>Complete genome sequence of Leptospira kmetyi isolate LS 001/16 from soil sample associated with a leptospirosis patient in Kelantan.</title>
        <authorList>
            <person name="Muhammad Yusoff F."/>
            <person name="Muhammad Yusoff S."/>
            <person name="Ahmad M.N."/>
            <person name="Yusof N.Y."/>
            <person name="Aziah I."/>
        </authorList>
    </citation>
    <scope>NUCLEOTIDE SEQUENCE [LARGE SCALE GENOMIC DNA]</scope>
    <source>
        <strain evidence="1 2">LS 001/16</strain>
    </source>
</reference>
<accession>A0AAD0UQ13</accession>
<organism evidence="1 2">
    <name type="scientific">Leptospira kmetyi</name>
    <dbReference type="NCBI Taxonomy" id="408139"/>
    <lineage>
        <taxon>Bacteria</taxon>
        <taxon>Pseudomonadati</taxon>
        <taxon>Spirochaetota</taxon>
        <taxon>Spirochaetia</taxon>
        <taxon>Leptospirales</taxon>
        <taxon>Leptospiraceae</taxon>
        <taxon>Leptospira</taxon>
    </lineage>
</organism>
<protein>
    <submittedName>
        <fullName evidence="1">Uncharacterized protein</fullName>
    </submittedName>
</protein>
<name>A0AAD0UQ13_9LEPT</name>
<dbReference type="AlphaFoldDB" id="A0AAD0UQ13"/>
<evidence type="ECO:0000313" key="1">
    <source>
        <dbReference type="EMBL" id="AYV56433.1"/>
    </source>
</evidence>
<gene>
    <name evidence="1" type="ORF">EFP84_13570</name>
</gene>
<dbReference type="EMBL" id="CP033614">
    <property type="protein sequence ID" value="AYV56433.1"/>
    <property type="molecule type" value="Genomic_DNA"/>
</dbReference>
<dbReference type="Proteomes" id="UP000276407">
    <property type="component" value="Chromosome 1"/>
</dbReference>
<sequence length="231" mass="27466">MKYKFVLIFFLVSCSFVQRQEICKKNQPGYALILGLNANKTAYIEGIGLEIEETFIDSDIFQTHDIVFEVNDCTFIGEVCRINLGRNGDLISWLGFKGKSYAHKVKLLRENRILTFVQNDPLKEIQIIEEPNTYILRKKDFKKFLYLNNLRFKEKEFKYNFLINEYSYHLKISDKKAEMVYYLPRVDLMKEQGHTVGYFKGERFLQINRKNLSLRKNIFIDYKNDLVSCEK</sequence>